<organism evidence="2 3">
    <name type="scientific">Fragilariopsis cylindrus CCMP1102</name>
    <dbReference type="NCBI Taxonomy" id="635003"/>
    <lineage>
        <taxon>Eukaryota</taxon>
        <taxon>Sar</taxon>
        <taxon>Stramenopiles</taxon>
        <taxon>Ochrophyta</taxon>
        <taxon>Bacillariophyta</taxon>
        <taxon>Bacillariophyceae</taxon>
        <taxon>Bacillariophycidae</taxon>
        <taxon>Bacillariales</taxon>
        <taxon>Bacillariaceae</taxon>
        <taxon>Fragilariopsis</taxon>
    </lineage>
</organism>
<proteinExistence type="predicted"/>
<dbReference type="EMBL" id="KV784433">
    <property type="protein sequence ID" value="OEU06023.1"/>
    <property type="molecule type" value="Genomic_DNA"/>
</dbReference>
<reference evidence="2 3" key="1">
    <citation type="submission" date="2016-09" db="EMBL/GenBank/DDBJ databases">
        <title>Extensive genetic diversity and differential bi-allelic expression allows diatom success in the polar Southern Ocean.</title>
        <authorList>
            <consortium name="DOE Joint Genome Institute"/>
            <person name="Mock T."/>
            <person name="Otillar R.P."/>
            <person name="Strauss J."/>
            <person name="Dupont C."/>
            <person name="Frickenhaus S."/>
            <person name="Maumus F."/>
            <person name="Mcmullan M."/>
            <person name="Sanges R."/>
            <person name="Schmutz J."/>
            <person name="Toseland A."/>
            <person name="Valas R."/>
            <person name="Veluchamy A."/>
            <person name="Ward B.J."/>
            <person name="Allen A."/>
            <person name="Barry K."/>
            <person name="Falciatore A."/>
            <person name="Ferrante M."/>
            <person name="Fortunato A.E."/>
            <person name="Gloeckner G."/>
            <person name="Gruber A."/>
            <person name="Hipkin R."/>
            <person name="Janech M."/>
            <person name="Kroth P."/>
            <person name="Leese F."/>
            <person name="Lindquist E."/>
            <person name="Lyon B.R."/>
            <person name="Martin J."/>
            <person name="Mayer C."/>
            <person name="Parker M."/>
            <person name="Quesneville H."/>
            <person name="Raymond J."/>
            <person name="Uhlig C."/>
            <person name="Valentin K.U."/>
            <person name="Worden A.Z."/>
            <person name="Armbrust E.V."/>
            <person name="Bowler C."/>
            <person name="Green B."/>
            <person name="Moulton V."/>
            <person name="Van Oosterhout C."/>
            <person name="Grigoriev I."/>
        </authorList>
    </citation>
    <scope>NUCLEOTIDE SEQUENCE [LARGE SCALE GENOMIC DNA]</scope>
    <source>
        <strain evidence="2 3">CCMP1102</strain>
    </source>
</reference>
<dbReference type="AlphaFoldDB" id="A0A1E7EKG6"/>
<evidence type="ECO:0000313" key="2">
    <source>
        <dbReference type="EMBL" id="OEU06023.1"/>
    </source>
</evidence>
<protein>
    <submittedName>
        <fullName evidence="2">Uncharacterized protein</fullName>
    </submittedName>
</protein>
<dbReference type="InParanoid" id="A0A1E7EKG6"/>
<accession>A0A1E7EKG6</accession>
<evidence type="ECO:0000256" key="1">
    <source>
        <dbReference type="SAM" id="MobiDB-lite"/>
    </source>
</evidence>
<keyword evidence="3" id="KW-1185">Reference proteome</keyword>
<name>A0A1E7EKG6_9STRA</name>
<feature type="region of interest" description="Disordered" evidence="1">
    <location>
        <begin position="84"/>
        <end position="113"/>
    </location>
</feature>
<dbReference type="Proteomes" id="UP000095751">
    <property type="component" value="Unassembled WGS sequence"/>
</dbReference>
<evidence type="ECO:0000313" key="3">
    <source>
        <dbReference type="Proteomes" id="UP000095751"/>
    </source>
</evidence>
<sequence>MSAMMSLGQDEMGEIAALAVSQTPDSKRSTILLSFDGVEGLPDLSIAGKKGSTKSSLVPKPTGMVLTLLNTRDFHSRVRRRAREQKFGAKNKNGALSCPALPAPHSHLGDTVL</sequence>
<gene>
    <name evidence="2" type="ORF">FRACYDRAFT_256772</name>
</gene>
<dbReference type="KEGG" id="fcy:FRACYDRAFT_256772"/>